<protein>
    <recommendedName>
        <fullName evidence="5">tRNA pseudouridine synthase B</fullName>
        <ecNumber evidence="5">5.4.99.25</ecNumber>
    </recommendedName>
    <alternativeName>
        <fullName evidence="5">tRNA pseudouridine(55) synthase</fullName>
        <shortName evidence="5">Psi55 synthase</shortName>
    </alternativeName>
    <alternativeName>
        <fullName evidence="5">tRNA pseudouridylate synthase</fullName>
    </alternativeName>
    <alternativeName>
        <fullName evidence="5">tRNA-uridine isomerase</fullName>
    </alternativeName>
</protein>
<dbReference type="SUPFAM" id="SSF55120">
    <property type="entry name" value="Pseudouridine synthase"/>
    <property type="match status" value="1"/>
</dbReference>
<comment type="caution">
    <text evidence="9">The sequence shown here is derived from an EMBL/GenBank/DDBJ whole genome shotgun (WGS) entry which is preliminary data.</text>
</comment>
<dbReference type="InterPro" id="IPR014780">
    <property type="entry name" value="tRNA_psdUridine_synth_TruB"/>
</dbReference>
<dbReference type="CDD" id="cd02573">
    <property type="entry name" value="PseudoU_synth_EcTruB"/>
    <property type="match status" value="1"/>
</dbReference>
<feature type="domain" description="tRNA pseudouridylate synthase B C-terminal" evidence="8">
    <location>
        <begin position="172"/>
        <end position="230"/>
    </location>
</feature>
<comment type="similarity">
    <text evidence="2 5">Belongs to the pseudouridine synthase TruB family. Type 1 subfamily.</text>
</comment>
<keyword evidence="4 5" id="KW-0413">Isomerase</keyword>
<accession>A0ABR7GCR9</accession>
<feature type="active site" description="Nucleophile" evidence="5">
    <location>
        <position position="39"/>
    </location>
</feature>
<dbReference type="Proteomes" id="UP000643810">
    <property type="component" value="Unassembled WGS sequence"/>
</dbReference>
<evidence type="ECO:0000256" key="1">
    <source>
        <dbReference type="ARBA" id="ARBA00000385"/>
    </source>
</evidence>
<gene>
    <name evidence="5 9" type="primary">truB</name>
    <name evidence="9" type="ORF">H8R94_01180</name>
</gene>
<evidence type="ECO:0000259" key="6">
    <source>
        <dbReference type="Pfam" id="PF01509"/>
    </source>
</evidence>
<dbReference type="PROSITE" id="PS50890">
    <property type="entry name" value="PUA"/>
    <property type="match status" value="1"/>
</dbReference>
<evidence type="ECO:0000313" key="10">
    <source>
        <dbReference type="Proteomes" id="UP000643810"/>
    </source>
</evidence>
<dbReference type="Gene3D" id="3.30.2350.10">
    <property type="entry name" value="Pseudouridine synthase"/>
    <property type="match status" value="1"/>
</dbReference>
<comment type="function">
    <text evidence="5">Responsible for synthesis of pseudouridine from uracil-55 in the psi GC loop of transfer RNAs.</text>
</comment>
<evidence type="ECO:0000259" key="7">
    <source>
        <dbReference type="Pfam" id="PF09157"/>
    </source>
</evidence>
<dbReference type="NCBIfam" id="TIGR00431">
    <property type="entry name" value="TruB"/>
    <property type="match status" value="1"/>
</dbReference>
<dbReference type="InterPro" id="IPR032819">
    <property type="entry name" value="TruB_C"/>
</dbReference>
<feature type="domain" description="Pseudouridine synthase II N-terminal" evidence="6">
    <location>
        <begin position="24"/>
        <end position="171"/>
    </location>
</feature>
<keyword evidence="10" id="KW-1185">Reference proteome</keyword>
<dbReference type="EC" id="5.4.99.25" evidence="5"/>
<comment type="catalytic activity">
    <reaction evidence="1 5">
        <text>uridine(55) in tRNA = pseudouridine(55) in tRNA</text>
        <dbReference type="Rhea" id="RHEA:42532"/>
        <dbReference type="Rhea" id="RHEA-COMP:10101"/>
        <dbReference type="Rhea" id="RHEA-COMP:10102"/>
        <dbReference type="ChEBI" id="CHEBI:65314"/>
        <dbReference type="ChEBI" id="CHEBI:65315"/>
        <dbReference type="EC" id="5.4.99.25"/>
    </reaction>
</comment>
<dbReference type="RefSeq" id="WP_186853636.1">
    <property type="nucleotide sequence ID" value="NZ_JACOPG010000001.1"/>
</dbReference>
<dbReference type="Pfam" id="PF16198">
    <property type="entry name" value="TruB_C_2"/>
    <property type="match status" value="1"/>
</dbReference>
<keyword evidence="3 5" id="KW-0819">tRNA processing</keyword>
<evidence type="ECO:0000256" key="3">
    <source>
        <dbReference type="ARBA" id="ARBA00022694"/>
    </source>
</evidence>
<dbReference type="EMBL" id="JACOPG010000001">
    <property type="protein sequence ID" value="MBC5685237.1"/>
    <property type="molecule type" value="Genomic_DNA"/>
</dbReference>
<evidence type="ECO:0000256" key="4">
    <source>
        <dbReference type="ARBA" id="ARBA00023235"/>
    </source>
</evidence>
<dbReference type="Pfam" id="PF09157">
    <property type="entry name" value="TruB-C_2"/>
    <property type="match status" value="1"/>
</dbReference>
<name>A0ABR7GCR9_9FIRM</name>
<feature type="domain" description="tRNA pseudouridine synthase II TruB subfamily 1 C-terminal" evidence="7">
    <location>
        <begin position="234"/>
        <end position="281"/>
    </location>
</feature>
<evidence type="ECO:0000256" key="5">
    <source>
        <dbReference type="HAMAP-Rule" id="MF_01080"/>
    </source>
</evidence>
<dbReference type="HAMAP" id="MF_01080">
    <property type="entry name" value="TruB_bact"/>
    <property type="match status" value="1"/>
</dbReference>
<organism evidence="9 10">
    <name type="scientific">Roseburia lenta</name>
    <dbReference type="NCBI Taxonomy" id="2763061"/>
    <lineage>
        <taxon>Bacteria</taxon>
        <taxon>Bacillati</taxon>
        <taxon>Bacillota</taxon>
        <taxon>Clostridia</taxon>
        <taxon>Lachnospirales</taxon>
        <taxon>Lachnospiraceae</taxon>
        <taxon>Roseburia</taxon>
    </lineage>
</organism>
<reference evidence="9 10" key="1">
    <citation type="submission" date="2020-08" db="EMBL/GenBank/DDBJ databases">
        <title>Genome public.</title>
        <authorList>
            <person name="Liu C."/>
            <person name="Sun Q."/>
        </authorList>
    </citation>
    <scope>NUCLEOTIDE SEQUENCE [LARGE SCALE GENOMIC DNA]</scope>
    <source>
        <strain evidence="9 10">NSJ-9</strain>
    </source>
</reference>
<dbReference type="Pfam" id="PF01509">
    <property type="entry name" value="TruB_N"/>
    <property type="match status" value="1"/>
</dbReference>
<evidence type="ECO:0000313" key="9">
    <source>
        <dbReference type="EMBL" id="MBC5685237.1"/>
    </source>
</evidence>
<dbReference type="PANTHER" id="PTHR13767">
    <property type="entry name" value="TRNA-PSEUDOURIDINE SYNTHASE"/>
    <property type="match status" value="1"/>
</dbReference>
<dbReference type="InterPro" id="IPR020103">
    <property type="entry name" value="PsdUridine_synth_cat_dom_sf"/>
</dbReference>
<evidence type="ECO:0000259" key="8">
    <source>
        <dbReference type="Pfam" id="PF16198"/>
    </source>
</evidence>
<dbReference type="InterPro" id="IPR015240">
    <property type="entry name" value="tRNA_sdUridine_synth_fam1_C"/>
</dbReference>
<evidence type="ECO:0000256" key="2">
    <source>
        <dbReference type="ARBA" id="ARBA00005642"/>
    </source>
</evidence>
<sequence length="299" mass="32971">MKSGIINVYKEAGYTSFDVVAKMRGILGIKKIGHTGTLDPDATGVLPVCIGKATKVCDLLTDKDKTYEAVMRLGVVTDTQDMTGQVLEEHAVTVTEDAVRRAVGQFVGQIEQVPPMYSALKVGGQKLCNLARKGIEVERKPRPVTIYEIRIKNIALPLVTMEVHCSKGTYIRTLCQDIGQALGCGGCMESLVRTQVASFAVADSLTLAQIEEAKKEDRLDQILLPIDQVFSAYPKVYASEEADKRLVNGNAIEQMQARADEAIDEGDLVRIYLSDGRFVGIYHLNEHQFKLKKMFLETT</sequence>
<proteinExistence type="inferred from homology"/>
<dbReference type="InterPro" id="IPR002501">
    <property type="entry name" value="PsdUridine_synth_N"/>
</dbReference>
<dbReference type="PANTHER" id="PTHR13767:SF2">
    <property type="entry name" value="PSEUDOURIDYLATE SYNTHASE TRUB1"/>
    <property type="match status" value="1"/>
</dbReference>